<dbReference type="AlphaFoldDB" id="A0AAF0CNL9"/>
<keyword evidence="3 6" id="KW-0731">Sigma factor</keyword>
<evidence type="ECO:0000259" key="8">
    <source>
        <dbReference type="Pfam" id="PF08281"/>
    </source>
</evidence>
<feature type="domain" description="RNA polymerase sigma factor 70 region 4 type 2" evidence="8">
    <location>
        <begin position="149"/>
        <end position="201"/>
    </location>
</feature>
<organism evidence="9 10">
    <name type="scientific">Synoicihabitans lomoniglobus</name>
    <dbReference type="NCBI Taxonomy" id="2909285"/>
    <lineage>
        <taxon>Bacteria</taxon>
        <taxon>Pseudomonadati</taxon>
        <taxon>Verrucomicrobiota</taxon>
        <taxon>Opitutia</taxon>
        <taxon>Opitutales</taxon>
        <taxon>Opitutaceae</taxon>
        <taxon>Synoicihabitans</taxon>
    </lineage>
</organism>
<evidence type="ECO:0000259" key="7">
    <source>
        <dbReference type="Pfam" id="PF04542"/>
    </source>
</evidence>
<keyword evidence="5 6" id="KW-0804">Transcription</keyword>
<evidence type="ECO:0000256" key="6">
    <source>
        <dbReference type="RuleBase" id="RU000716"/>
    </source>
</evidence>
<dbReference type="Proteomes" id="UP001218638">
    <property type="component" value="Chromosome"/>
</dbReference>
<dbReference type="PANTHER" id="PTHR43133">
    <property type="entry name" value="RNA POLYMERASE ECF-TYPE SIGMA FACTO"/>
    <property type="match status" value="1"/>
</dbReference>
<dbReference type="InterPro" id="IPR013249">
    <property type="entry name" value="RNA_pol_sigma70_r4_t2"/>
</dbReference>
<dbReference type="GO" id="GO:0006352">
    <property type="term" value="P:DNA-templated transcription initiation"/>
    <property type="evidence" value="ECO:0007669"/>
    <property type="project" value="InterPro"/>
</dbReference>
<dbReference type="Pfam" id="PF04542">
    <property type="entry name" value="Sigma70_r2"/>
    <property type="match status" value="1"/>
</dbReference>
<evidence type="ECO:0000256" key="3">
    <source>
        <dbReference type="ARBA" id="ARBA00023082"/>
    </source>
</evidence>
<dbReference type="SUPFAM" id="SSF88659">
    <property type="entry name" value="Sigma3 and sigma4 domains of RNA polymerase sigma factors"/>
    <property type="match status" value="1"/>
</dbReference>
<accession>A0AAF0CNL9</accession>
<dbReference type="CDD" id="cd06171">
    <property type="entry name" value="Sigma70_r4"/>
    <property type="match status" value="1"/>
</dbReference>
<dbReference type="InterPro" id="IPR007627">
    <property type="entry name" value="RNA_pol_sigma70_r2"/>
</dbReference>
<gene>
    <name evidence="9" type="ORF">PXH66_20345</name>
</gene>
<sequence>MNTLALDTPLLKSNRRRKQDDATLVARFQRGDEDAFAQIVEAYRTRIHGYVRGMLRDSTDAEEVTQDTFVRAYRGLERFRGDSSLSTWLHRIATNLARNRYWYFFRRRRQDTVSLDFVADPTNDRPVMDSIACESPDPSQQSTNEEFMQSIRDCMDQIEPRYREALTLRVGKDLPYAEIAEITGVPVGTVKSRIARARRELRDLLVATVPELAEGVSINGFLAAELN</sequence>
<reference evidence="9" key="1">
    <citation type="submission" date="2023-03" db="EMBL/GenBank/DDBJ databases">
        <title>Lomoglobus Profundus gen. nov., sp. nov., a novel member of the phylum Verrucomicrobia, isolated from deep-marine sediment of South China Sea.</title>
        <authorList>
            <person name="Ahmad T."/>
            <person name="Ishaq S.E."/>
            <person name="Wang F."/>
        </authorList>
    </citation>
    <scope>NUCLEOTIDE SEQUENCE</scope>
    <source>
        <strain evidence="9">LMO-M01</strain>
    </source>
</reference>
<dbReference type="InterPro" id="IPR000838">
    <property type="entry name" value="RNA_pol_sigma70_ECF_CS"/>
</dbReference>
<feature type="domain" description="RNA polymerase sigma-70 region 2" evidence="7">
    <location>
        <begin position="39"/>
        <end position="101"/>
    </location>
</feature>
<dbReference type="EMBL" id="CP119075">
    <property type="protein sequence ID" value="WED64701.1"/>
    <property type="molecule type" value="Genomic_DNA"/>
</dbReference>
<protein>
    <recommendedName>
        <fullName evidence="6">RNA polymerase sigma factor</fullName>
    </recommendedName>
</protein>
<dbReference type="Gene3D" id="1.10.1740.10">
    <property type="match status" value="1"/>
</dbReference>
<dbReference type="InterPro" id="IPR039425">
    <property type="entry name" value="RNA_pol_sigma-70-like"/>
</dbReference>
<evidence type="ECO:0000256" key="5">
    <source>
        <dbReference type="ARBA" id="ARBA00023163"/>
    </source>
</evidence>
<proteinExistence type="inferred from homology"/>
<dbReference type="PANTHER" id="PTHR43133:SF51">
    <property type="entry name" value="RNA POLYMERASE SIGMA FACTOR"/>
    <property type="match status" value="1"/>
</dbReference>
<dbReference type="InterPro" id="IPR013325">
    <property type="entry name" value="RNA_pol_sigma_r2"/>
</dbReference>
<keyword evidence="10" id="KW-1185">Reference proteome</keyword>
<dbReference type="Gene3D" id="1.10.10.10">
    <property type="entry name" value="Winged helix-like DNA-binding domain superfamily/Winged helix DNA-binding domain"/>
    <property type="match status" value="1"/>
</dbReference>
<keyword evidence="2 6" id="KW-0805">Transcription regulation</keyword>
<evidence type="ECO:0000313" key="10">
    <source>
        <dbReference type="Proteomes" id="UP001218638"/>
    </source>
</evidence>
<dbReference type="RefSeq" id="WP_330929987.1">
    <property type="nucleotide sequence ID" value="NZ_CP119075.1"/>
</dbReference>
<dbReference type="InterPro" id="IPR036388">
    <property type="entry name" value="WH-like_DNA-bd_sf"/>
</dbReference>
<keyword evidence="4 6" id="KW-0238">DNA-binding</keyword>
<dbReference type="InterPro" id="IPR013324">
    <property type="entry name" value="RNA_pol_sigma_r3/r4-like"/>
</dbReference>
<comment type="similarity">
    <text evidence="1 6">Belongs to the sigma-70 factor family. ECF subfamily.</text>
</comment>
<dbReference type="Pfam" id="PF08281">
    <property type="entry name" value="Sigma70_r4_2"/>
    <property type="match status" value="1"/>
</dbReference>
<dbReference type="SUPFAM" id="SSF88946">
    <property type="entry name" value="Sigma2 domain of RNA polymerase sigma factors"/>
    <property type="match status" value="1"/>
</dbReference>
<evidence type="ECO:0000256" key="1">
    <source>
        <dbReference type="ARBA" id="ARBA00010641"/>
    </source>
</evidence>
<evidence type="ECO:0000256" key="4">
    <source>
        <dbReference type="ARBA" id="ARBA00023125"/>
    </source>
</evidence>
<name>A0AAF0CNL9_9BACT</name>
<dbReference type="GO" id="GO:0016987">
    <property type="term" value="F:sigma factor activity"/>
    <property type="evidence" value="ECO:0007669"/>
    <property type="project" value="UniProtKB-KW"/>
</dbReference>
<dbReference type="InterPro" id="IPR014284">
    <property type="entry name" value="RNA_pol_sigma-70_dom"/>
</dbReference>
<dbReference type="GO" id="GO:0003677">
    <property type="term" value="F:DNA binding"/>
    <property type="evidence" value="ECO:0007669"/>
    <property type="project" value="UniProtKB-KW"/>
</dbReference>
<dbReference type="PROSITE" id="PS01063">
    <property type="entry name" value="SIGMA70_ECF"/>
    <property type="match status" value="1"/>
</dbReference>
<dbReference type="NCBIfam" id="TIGR02937">
    <property type="entry name" value="sigma70-ECF"/>
    <property type="match status" value="1"/>
</dbReference>
<evidence type="ECO:0000256" key="2">
    <source>
        <dbReference type="ARBA" id="ARBA00023015"/>
    </source>
</evidence>
<evidence type="ECO:0000313" key="9">
    <source>
        <dbReference type="EMBL" id="WED64701.1"/>
    </source>
</evidence>
<dbReference type="KEGG" id="slom:PXH66_20345"/>